<evidence type="ECO:0000313" key="2">
    <source>
        <dbReference type="Proteomes" id="UP000583454"/>
    </source>
</evidence>
<dbReference type="RefSeq" id="WP_183571547.1">
    <property type="nucleotide sequence ID" value="NZ_JACHOP010000017.1"/>
</dbReference>
<keyword evidence="2" id="KW-1185">Reference proteome</keyword>
<sequence>MAGDRQELLDSFYHQHGPCCAGCDWWRSLNSMAGECHAGPMVAGVDRTAPLNIHGASRAIGAGHVMTLREHVCGAFKDEFDWASLPLGYRRRIGAPLTEKGRIALATTQGRETGGGVDG</sequence>
<name>A0A840ZNQ4_9HYPH</name>
<reference evidence="1 2" key="1">
    <citation type="submission" date="2020-08" db="EMBL/GenBank/DDBJ databases">
        <title>Genomic Encyclopedia of Type Strains, Phase IV (KMG-IV): sequencing the most valuable type-strain genomes for metagenomic binning, comparative biology and taxonomic classification.</title>
        <authorList>
            <person name="Goeker M."/>
        </authorList>
    </citation>
    <scope>NUCLEOTIDE SEQUENCE [LARGE SCALE GENOMIC DNA]</scope>
    <source>
        <strain evidence="1 2">DSM 2163</strain>
    </source>
</reference>
<organism evidence="1 2">
    <name type="scientific">Methylorubrum rhodinum</name>
    <dbReference type="NCBI Taxonomy" id="29428"/>
    <lineage>
        <taxon>Bacteria</taxon>
        <taxon>Pseudomonadati</taxon>
        <taxon>Pseudomonadota</taxon>
        <taxon>Alphaproteobacteria</taxon>
        <taxon>Hyphomicrobiales</taxon>
        <taxon>Methylobacteriaceae</taxon>
        <taxon>Methylorubrum</taxon>
    </lineage>
</organism>
<dbReference type="EMBL" id="JACHOP010000017">
    <property type="protein sequence ID" value="MBB5758794.1"/>
    <property type="molecule type" value="Genomic_DNA"/>
</dbReference>
<accession>A0A840ZNQ4</accession>
<dbReference type="AlphaFoldDB" id="A0A840ZNQ4"/>
<comment type="caution">
    <text evidence="1">The sequence shown here is derived from an EMBL/GenBank/DDBJ whole genome shotgun (WGS) entry which is preliminary data.</text>
</comment>
<gene>
    <name evidence="1" type="ORF">HNR00_003521</name>
</gene>
<protein>
    <submittedName>
        <fullName evidence="1">Uncharacterized protein</fullName>
    </submittedName>
</protein>
<proteinExistence type="predicted"/>
<dbReference type="Proteomes" id="UP000583454">
    <property type="component" value="Unassembled WGS sequence"/>
</dbReference>
<evidence type="ECO:0000313" key="1">
    <source>
        <dbReference type="EMBL" id="MBB5758794.1"/>
    </source>
</evidence>